<proteinExistence type="predicted"/>
<evidence type="ECO:0000313" key="4">
    <source>
        <dbReference type="Proteomes" id="UP001151088"/>
    </source>
</evidence>
<dbReference type="SUPFAM" id="SSF52266">
    <property type="entry name" value="SGNH hydrolase"/>
    <property type="match status" value="1"/>
</dbReference>
<evidence type="ECO:0000313" key="3">
    <source>
        <dbReference type="EMBL" id="MCS0493692.1"/>
    </source>
</evidence>
<evidence type="ECO:0000256" key="2">
    <source>
        <dbReference type="SAM" id="SignalP"/>
    </source>
</evidence>
<dbReference type="RefSeq" id="WP_258730644.1">
    <property type="nucleotide sequence ID" value="NZ_JANTHZ010000001.1"/>
</dbReference>
<dbReference type="AlphaFoldDB" id="A0A9X2P7K0"/>
<gene>
    <name evidence="3" type="ORF">NVS89_01185</name>
</gene>
<dbReference type="Proteomes" id="UP001151088">
    <property type="component" value="Unassembled WGS sequence"/>
</dbReference>
<feature type="chain" id="PRO_5040922080" evidence="2">
    <location>
        <begin position="25"/>
        <end position="307"/>
    </location>
</feature>
<name>A0A9X2P7K0_9HYPH</name>
<protein>
    <submittedName>
        <fullName evidence="3">SGNH/GDSL hydrolase family protein</fullName>
    </submittedName>
</protein>
<dbReference type="Gene3D" id="3.40.50.1110">
    <property type="entry name" value="SGNH hydrolase"/>
    <property type="match status" value="1"/>
</dbReference>
<organism evidence="3 4">
    <name type="scientific">Ancylobacter mangrovi</name>
    <dbReference type="NCBI Taxonomy" id="2972472"/>
    <lineage>
        <taxon>Bacteria</taxon>
        <taxon>Pseudomonadati</taxon>
        <taxon>Pseudomonadota</taxon>
        <taxon>Alphaproteobacteria</taxon>
        <taxon>Hyphomicrobiales</taxon>
        <taxon>Xanthobacteraceae</taxon>
        <taxon>Ancylobacter</taxon>
    </lineage>
</organism>
<dbReference type="GO" id="GO:0016788">
    <property type="term" value="F:hydrolase activity, acting on ester bonds"/>
    <property type="evidence" value="ECO:0007669"/>
    <property type="project" value="UniProtKB-ARBA"/>
</dbReference>
<dbReference type="InterPro" id="IPR057572">
    <property type="entry name" value="NonGDSL"/>
</dbReference>
<evidence type="ECO:0000256" key="1">
    <source>
        <dbReference type="SAM" id="MobiDB-lite"/>
    </source>
</evidence>
<comment type="caution">
    <text evidence="3">The sequence shown here is derived from an EMBL/GenBank/DDBJ whole genome shotgun (WGS) entry which is preliminary data.</text>
</comment>
<keyword evidence="4" id="KW-1185">Reference proteome</keyword>
<dbReference type="InterPro" id="IPR036514">
    <property type="entry name" value="SGNH_hydro_sf"/>
</dbReference>
<reference evidence="3" key="1">
    <citation type="submission" date="2022-08" db="EMBL/GenBank/DDBJ databases">
        <authorList>
            <person name="Li F."/>
        </authorList>
    </citation>
    <scope>NUCLEOTIDE SEQUENCE</scope>
    <source>
        <strain evidence="3">MQZ15Z-1</strain>
    </source>
</reference>
<keyword evidence="3" id="KW-0378">Hydrolase</keyword>
<keyword evidence="2" id="KW-0732">Signal</keyword>
<dbReference type="EMBL" id="JANTHZ010000001">
    <property type="protein sequence ID" value="MCS0493692.1"/>
    <property type="molecule type" value="Genomic_DNA"/>
</dbReference>
<dbReference type="Pfam" id="PF25182">
    <property type="entry name" value="NonGDSL"/>
    <property type="match status" value="1"/>
</dbReference>
<feature type="signal peptide" evidence="2">
    <location>
        <begin position="1"/>
        <end position="24"/>
    </location>
</feature>
<sequence length="307" mass="32868">MKRWKLGGVLALSLTLTGGSVAYAAKEKVCAAPSALTQAGFALPRLAKALSGKLPAGADKTVSADKSLVADKASAGASLDGKSLSEKPLAEKALAEKALAEGPPTSILVLNSATPKKKASKPGAEKDTTPRSFPSFIEERLRERYPDRNIVLTTQNRPRATAQAILAGLPKLLEQTRPALMIWQTGTYDAILGADTAEFSTAVETGIALAHAAGADVLIVSPQYSPRTAFAFDVAPYNNALRWATRTARVPFFDRYDVMQFWDEEGIFDFDLSRPSPSMFEDVHRCIGRLMVGMIVDGVGMRTLGAR</sequence>
<accession>A0A9X2P7K0</accession>
<feature type="region of interest" description="Disordered" evidence="1">
    <location>
        <begin position="110"/>
        <end position="134"/>
    </location>
</feature>